<reference evidence="2" key="1">
    <citation type="journal article" date="2011" name="PLoS Biol.">
        <title>Gene gain and loss during evolution of obligate parasitism in the white rust pathogen of Arabidopsis thaliana.</title>
        <authorList>
            <person name="Kemen E."/>
            <person name="Gardiner A."/>
            <person name="Schultz-Larsen T."/>
            <person name="Kemen A.C."/>
            <person name="Balmuth A.L."/>
            <person name="Robert-Seilaniantz A."/>
            <person name="Bailey K."/>
            <person name="Holub E."/>
            <person name="Studholme D.J."/>
            <person name="Maclean D."/>
            <person name="Jones J.D."/>
        </authorList>
    </citation>
    <scope>NUCLEOTIDE SEQUENCE</scope>
</reference>
<protein>
    <submittedName>
        <fullName evidence="2">Uncharacterized protein AlNc14C504G11966</fullName>
    </submittedName>
</protein>
<proteinExistence type="inferred from homology"/>
<comment type="similarity">
    <text evidence="1">Belongs to the CDK5RAP3 family.</text>
</comment>
<evidence type="ECO:0000313" key="2">
    <source>
        <dbReference type="EMBL" id="CCA27313.1"/>
    </source>
</evidence>
<dbReference type="Pfam" id="PF05600">
    <property type="entry name" value="CDK5RAP3"/>
    <property type="match status" value="1"/>
</dbReference>
<evidence type="ECO:0000256" key="1">
    <source>
        <dbReference type="ARBA" id="ARBA00007478"/>
    </source>
</evidence>
<dbReference type="GO" id="GO:0012505">
    <property type="term" value="C:endomembrane system"/>
    <property type="evidence" value="ECO:0007669"/>
    <property type="project" value="TreeGrafter"/>
</dbReference>
<dbReference type="GO" id="GO:0007346">
    <property type="term" value="P:regulation of mitotic cell cycle"/>
    <property type="evidence" value="ECO:0007669"/>
    <property type="project" value="TreeGrafter"/>
</dbReference>
<dbReference type="InterPro" id="IPR008491">
    <property type="entry name" value="CDK5RAP3"/>
</dbReference>
<dbReference type="PANTHER" id="PTHR14894:SF0">
    <property type="entry name" value="CDK5 REGULATORY SUBUNIT-ASSOCIATED PROTEIN 3"/>
    <property type="match status" value="1"/>
</dbReference>
<dbReference type="PANTHER" id="PTHR14894">
    <property type="entry name" value="CDK5 REGULATORY SUBUNIT-ASSOCIATED PROTEIN 3"/>
    <property type="match status" value="1"/>
</dbReference>
<dbReference type="EMBL" id="FR824540">
    <property type="protein sequence ID" value="CCA27313.1"/>
    <property type="molecule type" value="Genomic_DNA"/>
</dbReference>
<name>F0X0M2_9STRA</name>
<gene>
    <name evidence="2" type="primary">AlNc14C504G11966</name>
    <name evidence="2" type="ORF">ALNC14_134570</name>
</gene>
<reference evidence="2" key="2">
    <citation type="submission" date="2011-02" db="EMBL/GenBank/DDBJ databases">
        <authorList>
            <person name="MacLean D."/>
        </authorList>
    </citation>
    <scope>NUCLEOTIDE SEQUENCE</scope>
</reference>
<accession>F0X0M2</accession>
<sequence>MTNSEGQQLVVVIHYTKLQDALVDRQAIHSNWMDEYTAVRSAIHVSYPLPILQDDESIKSLRKSKISQALTYFDCKMILDCLMQSQESKQTNFLGQYTSPILTQWISIVKMYEKSNLHIAEGATRLNEIISSSLSALRIELQSYKRQIGLKQQRIYELHEAIQGYRHKADTMCSKYGIQVTLKLRIDESTLLVSLY</sequence>
<organism evidence="2">
    <name type="scientific">Albugo laibachii Nc14</name>
    <dbReference type="NCBI Taxonomy" id="890382"/>
    <lineage>
        <taxon>Eukaryota</taxon>
        <taxon>Sar</taxon>
        <taxon>Stramenopiles</taxon>
        <taxon>Oomycota</taxon>
        <taxon>Peronosporomycetes</taxon>
        <taxon>Albuginales</taxon>
        <taxon>Albuginaceae</taxon>
        <taxon>Albugo</taxon>
    </lineage>
</organism>
<dbReference type="HOGENOM" id="CLU_1392416_0_0_1"/>
<dbReference type="AlphaFoldDB" id="F0X0M2"/>